<dbReference type="AlphaFoldDB" id="A0A0C3QCD5"/>
<keyword evidence="3" id="KW-1185">Reference proteome</keyword>
<sequence>NERRRWHGTKRECTVGDPGTTQTGLCKSPTCSICIAMQRSFDKEKSTPGSMFGKGVYTSGTSSKCVLFLWPGSPSRYRAMLMCRVLAGKTNNLTQADSNLVAASAGFDSVSEER</sequence>
<feature type="domain" description="PARP catalytic" evidence="1">
    <location>
        <begin position="43"/>
        <end position="111"/>
    </location>
</feature>
<reference evidence="2 3" key="1">
    <citation type="submission" date="2014-04" db="EMBL/GenBank/DDBJ databases">
        <authorList>
            <consortium name="DOE Joint Genome Institute"/>
            <person name="Kuo A."/>
            <person name="Girlanda M."/>
            <person name="Perotto S."/>
            <person name="Kohler A."/>
            <person name="Nagy L.G."/>
            <person name="Floudas D."/>
            <person name="Copeland A."/>
            <person name="Barry K.W."/>
            <person name="Cichocki N."/>
            <person name="Veneault-Fourrey C."/>
            <person name="LaButti K."/>
            <person name="Lindquist E.A."/>
            <person name="Lipzen A."/>
            <person name="Lundell T."/>
            <person name="Morin E."/>
            <person name="Murat C."/>
            <person name="Sun H."/>
            <person name="Tunlid A."/>
            <person name="Henrissat B."/>
            <person name="Grigoriev I.V."/>
            <person name="Hibbett D.S."/>
            <person name="Martin F."/>
            <person name="Nordberg H.P."/>
            <person name="Cantor M.N."/>
            <person name="Hua S.X."/>
        </authorList>
    </citation>
    <scope>NUCLEOTIDE SEQUENCE [LARGE SCALE GENOMIC DNA]</scope>
    <source>
        <strain evidence="2 3">MUT 4182</strain>
    </source>
</reference>
<proteinExistence type="predicted"/>
<dbReference type="Pfam" id="PF00644">
    <property type="entry name" value="PARP"/>
    <property type="match status" value="1"/>
</dbReference>
<feature type="non-terminal residue" evidence="2">
    <location>
        <position position="114"/>
    </location>
</feature>
<gene>
    <name evidence="2" type="ORF">M407DRAFT_42813</name>
</gene>
<dbReference type="GO" id="GO:0003950">
    <property type="term" value="F:NAD+ poly-ADP-ribosyltransferase activity"/>
    <property type="evidence" value="ECO:0007669"/>
    <property type="project" value="InterPro"/>
</dbReference>
<dbReference type="PANTHER" id="PTHR31681">
    <property type="entry name" value="C2H2-LIKE ZINC FINGER PROTEIN"/>
    <property type="match status" value="1"/>
</dbReference>
<dbReference type="EMBL" id="KN823115">
    <property type="protein sequence ID" value="KIO22219.1"/>
    <property type="molecule type" value="Genomic_DNA"/>
</dbReference>
<evidence type="ECO:0000259" key="1">
    <source>
        <dbReference type="Pfam" id="PF00644"/>
    </source>
</evidence>
<accession>A0A0C3QCD5</accession>
<dbReference type="HOGENOM" id="CLU_039434_2_0_1"/>
<dbReference type="OrthoDB" id="9514740at2759"/>
<dbReference type="PANTHER" id="PTHR31681:SF3">
    <property type="entry name" value="OS04G0690100 PROTEIN"/>
    <property type="match status" value="1"/>
</dbReference>
<name>A0A0C3QCD5_9AGAM</name>
<reference evidence="3" key="2">
    <citation type="submission" date="2015-01" db="EMBL/GenBank/DDBJ databases">
        <title>Evolutionary Origins and Diversification of the Mycorrhizal Mutualists.</title>
        <authorList>
            <consortium name="DOE Joint Genome Institute"/>
            <consortium name="Mycorrhizal Genomics Consortium"/>
            <person name="Kohler A."/>
            <person name="Kuo A."/>
            <person name="Nagy L.G."/>
            <person name="Floudas D."/>
            <person name="Copeland A."/>
            <person name="Barry K.W."/>
            <person name="Cichocki N."/>
            <person name="Veneault-Fourrey C."/>
            <person name="LaButti K."/>
            <person name="Lindquist E.A."/>
            <person name="Lipzen A."/>
            <person name="Lundell T."/>
            <person name="Morin E."/>
            <person name="Murat C."/>
            <person name="Riley R."/>
            <person name="Ohm R."/>
            <person name="Sun H."/>
            <person name="Tunlid A."/>
            <person name="Henrissat B."/>
            <person name="Grigoriev I.V."/>
            <person name="Hibbett D.S."/>
            <person name="Martin F."/>
        </authorList>
    </citation>
    <scope>NUCLEOTIDE SEQUENCE [LARGE SCALE GENOMIC DNA]</scope>
    <source>
        <strain evidence="3">MUT 4182</strain>
    </source>
</reference>
<evidence type="ECO:0000313" key="2">
    <source>
        <dbReference type="EMBL" id="KIO22219.1"/>
    </source>
</evidence>
<dbReference type="Proteomes" id="UP000054248">
    <property type="component" value="Unassembled WGS sequence"/>
</dbReference>
<organism evidence="2 3">
    <name type="scientific">Tulasnella calospora MUT 4182</name>
    <dbReference type="NCBI Taxonomy" id="1051891"/>
    <lineage>
        <taxon>Eukaryota</taxon>
        <taxon>Fungi</taxon>
        <taxon>Dikarya</taxon>
        <taxon>Basidiomycota</taxon>
        <taxon>Agaricomycotina</taxon>
        <taxon>Agaricomycetes</taxon>
        <taxon>Cantharellales</taxon>
        <taxon>Tulasnellaceae</taxon>
        <taxon>Tulasnella</taxon>
    </lineage>
</organism>
<dbReference type="SUPFAM" id="SSF56399">
    <property type="entry name" value="ADP-ribosylation"/>
    <property type="match status" value="1"/>
</dbReference>
<dbReference type="InterPro" id="IPR012317">
    <property type="entry name" value="Poly(ADP-ribose)pol_cat_dom"/>
</dbReference>
<evidence type="ECO:0000313" key="3">
    <source>
        <dbReference type="Proteomes" id="UP000054248"/>
    </source>
</evidence>
<protein>
    <recommendedName>
        <fullName evidence="1">PARP catalytic domain-containing protein</fullName>
    </recommendedName>
</protein>
<dbReference type="Gene3D" id="3.90.228.10">
    <property type="match status" value="1"/>
</dbReference>
<feature type="non-terminal residue" evidence="2">
    <location>
        <position position="1"/>
    </location>
</feature>